<sequence>MSRVTGSCACLGSGSYNPFDLIFLLGQLPWVARIARTDELALWPDGGFYVLVVTLLTSMKLIIALLVQEVKRYVVISLIPFCKRMIPKQNIELVTSISASFRVLRHHSNMALRDVLTR</sequence>
<dbReference type="Proteomes" id="UP000475582">
    <property type="component" value="Unassembled WGS sequence"/>
</dbReference>
<gene>
    <name evidence="2" type="ORF">GM676_22200</name>
</gene>
<feature type="transmembrane region" description="Helical" evidence="1">
    <location>
        <begin position="48"/>
        <end position="67"/>
    </location>
</feature>
<comment type="caution">
    <text evidence="2">The sequence shown here is derived from an EMBL/GenBank/DDBJ whole genome shotgun (WGS) entry which is preliminary data.</text>
</comment>
<accession>A0A6L6PMC3</accession>
<evidence type="ECO:0000313" key="2">
    <source>
        <dbReference type="EMBL" id="MTV40280.1"/>
    </source>
</evidence>
<dbReference type="RefSeq" id="WP_155466148.1">
    <property type="nucleotide sequence ID" value="NZ_WNKY01000031.1"/>
</dbReference>
<dbReference type="OrthoDB" id="8781328at2"/>
<keyword evidence="3" id="KW-1185">Reference proteome</keyword>
<evidence type="ECO:0000313" key="3">
    <source>
        <dbReference type="Proteomes" id="UP000475582"/>
    </source>
</evidence>
<protein>
    <submittedName>
        <fullName evidence="2">Uncharacterized protein</fullName>
    </submittedName>
</protein>
<dbReference type="AlphaFoldDB" id="A0A6L6PMC3"/>
<reference evidence="2 3" key="1">
    <citation type="submission" date="2019-11" db="EMBL/GenBank/DDBJ databases">
        <title>Type strains purchased from KCTC, JCM and DSMZ.</title>
        <authorList>
            <person name="Lu H."/>
        </authorList>
    </citation>
    <scope>NUCLEOTIDE SEQUENCE [LARGE SCALE GENOMIC DNA]</scope>
    <source>
        <strain evidence="2 3">KCTC 22382</strain>
    </source>
</reference>
<name>A0A6L6PMC3_9BURK</name>
<evidence type="ECO:0000256" key="1">
    <source>
        <dbReference type="SAM" id="Phobius"/>
    </source>
</evidence>
<keyword evidence="1" id="KW-1133">Transmembrane helix</keyword>
<dbReference type="EMBL" id="WNKY01000031">
    <property type="protein sequence ID" value="MTV40280.1"/>
    <property type="molecule type" value="Genomic_DNA"/>
</dbReference>
<keyword evidence="1" id="KW-0812">Transmembrane</keyword>
<keyword evidence="1" id="KW-0472">Membrane</keyword>
<proteinExistence type="predicted"/>
<organism evidence="2 3">
    <name type="scientific">Duganella radicis</name>
    <dbReference type="NCBI Taxonomy" id="551988"/>
    <lineage>
        <taxon>Bacteria</taxon>
        <taxon>Pseudomonadati</taxon>
        <taxon>Pseudomonadota</taxon>
        <taxon>Betaproteobacteria</taxon>
        <taxon>Burkholderiales</taxon>
        <taxon>Oxalobacteraceae</taxon>
        <taxon>Telluria group</taxon>
        <taxon>Duganella</taxon>
    </lineage>
</organism>